<dbReference type="SUPFAM" id="SSF74650">
    <property type="entry name" value="Galactose mutarotase-like"/>
    <property type="match status" value="1"/>
</dbReference>
<dbReference type="PANTHER" id="PTHR22762:SF166">
    <property type="entry name" value="ALPHA-GLUCOSIDASE"/>
    <property type="match status" value="1"/>
</dbReference>
<dbReference type="Proteomes" id="UP001595989">
    <property type="component" value="Unassembled WGS sequence"/>
</dbReference>
<dbReference type="InterPro" id="IPR011013">
    <property type="entry name" value="Gal_mutarotase_sf_dom"/>
</dbReference>
<feature type="domain" description="Glycoside hydrolase family 31 TIM barrel" evidence="5">
    <location>
        <begin position="253"/>
        <end position="579"/>
    </location>
</feature>
<evidence type="ECO:0000256" key="1">
    <source>
        <dbReference type="ARBA" id="ARBA00007806"/>
    </source>
</evidence>
<dbReference type="Pfam" id="PF01055">
    <property type="entry name" value="Glyco_hydro_31_2nd"/>
    <property type="match status" value="1"/>
</dbReference>
<keyword evidence="3 4" id="KW-0326">Glycosidase</keyword>
<dbReference type="InterPro" id="IPR013780">
    <property type="entry name" value="Glyco_hydro_b"/>
</dbReference>
<dbReference type="Gene3D" id="2.60.40.1180">
    <property type="entry name" value="Golgi alpha-mannosidase II"/>
    <property type="match status" value="2"/>
</dbReference>
<evidence type="ECO:0000259" key="6">
    <source>
        <dbReference type="Pfam" id="PF13802"/>
    </source>
</evidence>
<dbReference type="Pfam" id="PF21365">
    <property type="entry name" value="Glyco_hydro_31_3rd"/>
    <property type="match status" value="1"/>
</dbReference>
<feature type="domain" description="Glycosyl hydrolase family 31 C-terminal" evidence="8">
    <location>
        <begin position="587"/>
        <end position="673"/>
    </location>
</feature>
<proteinExistence type="inferred from homology"/>
<keyword evidence="2 4" id="KW-0378">Hydrolase</keyword>
<comment type="caution">
    <text evidence="9">The sequence shown here is derived from an EMBL/GenBank/DDBJ whole genome shotgun (WGS) entry which is preliminary data.</text>
</comment>
<protein>
    <submittedName>
        <fullName evidence="9">TIM-barrel domain-containing protein</fullName>
    </submittedName>
</protein>
<evidence type="ECO:0000256" key="4">
    <source>
        <dbReference type="RuleBase" id="RU361185"/>
    </source>
</evidence>
<feature type="domain" description="Glycoside hydrolase family 31 N-terminal" evidence="6">
    <location>
        <begin position="46"/>
        <end position="212"/>
    </location>
</feature>
<accession>A0ABV9DEU5</accession>
<reference evidence="10" key="1">
    <citation type="journal article" date="2019" name="Int. J. Syst. Evol. Microbiol.">
        <title>The Global Catalogue of Microorganisms (GCM) 10K type strain sequencing project: providing services to taxonomists for standard genome sequencing and annotation.</title>
        <authorList>
            <consortium name="The Broad Institute Genomics Platform"/>
            <consortium name="The Broad Institute Genome Sequencing Center for Infectious Disease"/>
            <person name="Wu L."/>
            <person name="Ma J."/>
        </authorList>
    </citation>
    <scope>NUCLEOTIDE SEQUENCE [LARGE SCALE GENOMIC DNA]</scope>
    <source>
        <strain evidence="10">CGMCC 4.7426</strain>
    </source>
</reference>
<dbReference type="Gene3D" id="2.60.40.1760">
    <property type="entry name" value="glycosyl hydrolase (family 31)"/>
    <property type="match status" value="1"/>
</dbReference>
<dbReference type="InterPro" id="IPR030459">
    <property type="entry name" value="Glyco_hydro_31_CS"/>
</dbReference>
<evidence type="ECO:0000313" key="10">
    <source>
        <dbReference type="Proteomes" id="UP001595989"/>
    </source>
</evidence>
<dbReference type="InterPro" id="IPR048395">
    <property type="entry name" value="Glyco_hydro_31_C"/>
</dbReference>
<dbReference type="PROSITE" id="PS00707">
    <property type="entry name" value="GLYCOSYL_HYDROL_F31_2"/>
    <property type="match status" value="1"/>
</dbReference>
<evidence type="ECO:0000313" key="9">
    <source>
        <dbReference type="EMBL" id="MFC4557296.1"/>
    </source>
</evidence>
<keyword evidence="10" id="KW-1185">Reference proteome</keyword>
<dbReference type="Pfam" id="PF13802">
    <property type="entry name" value="Gal_mutarotas_2"/>
    <property type="match status" value="1"/>
</dbReference>
<dbReference type="InterPro" id="IPR025887">
    <property type="entry name" value="Glyco_hydro_31_N_dom"/>
</dbReference>
<gene>
    <name evidence="9" type="ORF">ACFO3D_03610</name>
</gene>
<dbReference type="RefSeq" id="WP_390293241.1">
    <property type="nucleotide sequence ID" value="NZ_JBHSFU010000003.1"/>
</dbReference>
<dbReference type="Gene3D" id="3.20.20.80">
    <property type="entry name" value="Glycosidases"/>
    <property type="match status" value="2"/>
</dbReference>
<evidence type="ECO:0000256" key="2">
    <source>
        <dbReference type="ARBA" id="ARBA00022801"/>
    </source>
</evidence>
<dbReference type="PANTHER" id="PTHR22762">
    <property type="entry name" value="ALPHA-GLUCOSIDASE"/>
    <property type="match status" value="1"/>
</dbReference>
<feature type="domain" description="DUF5110" evidence="7">
    <location>
        <begin position="701"/>
        <end position="735"/>
    </location>
</feature>
<dbReference type="PROSITE" id="PS00129">
    <property type="entry name" value="GLYCOSYL_HYDROL_F31_1"/>
    <property type="match status" value="1"/>
</dbReference>
<dbReference type="CDD" id="cd14752">
    <property type="entry name" value="GH31_N"/>
    <property type="match status" value="1"/>
</dbReference>
<sequence>MLEDTSYAILPSNTGGQKENIRSVGAVQSVRWDGGVLRGKLSKGTFFIYFTEEKVIRFGVDPFGEISEENTIAVEKDEPVSEVVCKEKDKEFHLVHKNYKAIINKSPFSIRVETNKEVLFETDSPGVTYTSDKHIILTVHKSHDAPVYGLGEKSGFLNKNGSKISNWNTDVFAPHNKDTVELYQSIPFVILHDPSCVSTGIYFDNSYRTEFDMQRFRDKMIIKAEGGAINTYIMLGDEIKETLQYYTMITGRTPLPPKWSLGYHQSRYSYQSQDEVQKVAALFKKYEIPLDCIFLDIHYMDGYRIFTFDENRFPNINQMISDLKDQGVDVVPIVDPGVKSDVDYSVYKEGMQKGYFSKYLSGEVYHGEVWPGLSAFPDFFQQKVQKWWGHLHGFYTQLGIRGIWNDMNEPSVFNETKTMDLDVMHNLDGKQISHKEGHNLYGIYMSKATFEGLQSLLPKTRPFSLTRAGFAGVQRYSTVWTGDNRSHWEHLEMSLPMTMNLGLSGVAFCGADVGGFSSDTTPELLIRWTQVGAFSPYFRNHSVQDSIYQEPWVFGEETMMSVKKYIQLRYRFMPYLYTLFYQTEQTGMPIVRPLVMEYPRDSKTFNCSDQVMIGSNLMIAPILRPGQTHRAVYFPEGIWYDFWTEEKIEGGAYHLVSADLDTLPIYIKEGTVLPLGSLVHNTKEVQDIDCLAYYSSNQEMIGQLYEDDEISYEYQEGAYSLATIRISNDGQMNIDKAGSMDSRLNVKGTVRIIGKEEVGDNLDK</sequence>
<dbReference type="SUPFAM" id="SSF51011">
    <property type="entry name" value="Glycosyl hydrolase domain"/>
    <property type="match status" value="1"/>
</dbReference>
<dbReference type="InterPro" id="IPR000322">
    <property type="entry name" value="Glyco_hydro_31_TIM"/>
</dbReference>
<dbReference type="CDD" id="cd06604">
    <property type="entry name" value="GH31_glucosidase_II_MalA"/>
    <property type="match status" value="1"/>
</dbReference>
<evidence type="ECO:0000259" key="5">
    <source>
        <dbReference type="Pfam" id="PF01055"/>
    </source>
</evidence>
<evidence type="ECO:0000256" key="3">
    <source>
        <dbReference type="ARBA" id="ARBA00023295"/>
    </source>
</evidence>
<evidence type="ECO:0000259" key="7">
    <source>
        <dbReference type="Pfam" id="PF17137"/>
    </source>
</evidence>
<organism evidence="9 10">
    <name type="scientific">Virgibacillus kekensis</name>
    <dbReference type="NCBI Taxonomy" id="202261"/>
    <lineage>
        <taxon>Bacteria</taxon>
        <taxon>Bacillati</taxon>
        <taxon>Bacillota</taxon>
        <taxon>Bacilli</taxon>
        <taxon>Bacillales</taxon>
        <taxon>Bacillaceae</taxon>
        <taxon>Virgibacillus</taxon>
    </lineage>
</organism>
<dbReference type="InterPro" id="IPR030458">
    <property type="entry name" value="Glyco_hydro_31_AS"/>
</dbReference>
<dbReference type="Pfam" id="PF17137">
    <property type="entry name" value="DUF5110"/>
    <property type="match status" value="1"/>
</dbReference>
<evidence type="ECO:0000259" key="8">
    <source>
        <dbReference type="Pfam" id="PF21365"/>
    </source>
</evidence>
<dbReference type="InterPro" id="IPR017853">
    <property type="entry name" value="GH"/>
</dbReference>
<dbReference type="InterPro" id="IPR033403">
    <property type="entry name" value="DUF5110"/>
</dbReference>
<dbReference type="SUPFAM" id="SSF51445">
    <property type="entry name" value="(Trans)glycosidases"/>
    <property type="match status" value="1"/>
</dbReference>
<name>A0ABV9DEU5_9BACI</name>
<dbReference type="EMBL" id="JBHSFU010000003">
    <property type="protein sequence ID" value="MFC4557296.1"/>
    <property type="molecule type" value="Genomic_DNA"/>
</dbReference>
<comment type="similarity">
    <text evidence="1 4">Belongs to the glycosyl hydrolase 31 family.</text>
</comment>